<reference evidence="1" key="1">
    <citation type="submission" date="2011-11" db="EMBL/GenBank/DDBJ databases">
        <title>Complete genome sequence of Candidatus Mycoplasma haemominutum.</title>
        <authorList>
            <person name="Barker E.N."/>
            <person name="Darby A.C."/>
            <person name="Helps C.R."/>
            <person name="Peters I.R."/>
            <person name="Hughes M.A."/>
            <person name="Radford A.D."/>
            <person name="Novacco M."/>
            <person name="Boretti F."/>
            <person name="Hofmann-Lehmann R."/>
            <person name="Tasker S."/>
        </authorList>
    </citation>
    <scope>NUCLEOTIDE SEQUENCE</scope>
    <source>
        <strain evidence="1">Birmingham 1</strain>
    </source>
</reference>
<sequence length="117" mass="13364">MEDICWESELAVQSEAEFNSLLSEEWGNARVWEEEYSSGDWKLSCESHSPGWDIWNTSAEGDETKEYYLGLCRGAELKDTLFVFKKAEKGNTTISVCRGGIVEKVVELTLREGECRR</sequence>
<reference evidence="1" key="2">
    <citation type="submission" date="2011-11" db="EMBL/GenBank/DDBJ databases">
        <authorList>
            <person name="Barker E."/>
        </authorList>
    </citation>
    <scope>NUCLEOTIDE SEQUENCE</scope>
    <source>
        <strain evidence="1">Birmingham 1</strain>
    </source>
</reference>
<accession>G8C3P7</accession>
<proteinExistence type="predicted"/>
<dbReference type="HOGENOM" id="CLU_2080495_0_0_14"/>
<dbReference type="KEGG" id="mhb:MHM_04270"/>
<dbReference type="EMBL" id="HE613254">
    <property type="protein sequence ID" value="CCE66945.1"/>
    <property type="molecule type" value="Genomic_DNA"/>
</dbReference>
<gene>
    <name evidence="1" type="ORF">MHM_04270</name>
</gene>
<protein>
    <submittedName>
        <fullName evidence="1">Uncharacterized protein</fullName>
    </submittedName>
</protein>
<dbReference type="PATRIC" id="fig|1116213.3.peg.462"/>
<dbReference type="AlphaFoldDB" id="G8C3P7"/>
<name>G8C3P7_9MOLU</name>
<dbReference type="RefSeq" id="WP_015511810.1">
    <property type="nucleotide sequence ID" value="NC_021007.1"/>
</dbReference>
<evidence type="ECO:0000313" key="1">
    <source>
        <dbReference type="EMBL" id="CCE66945.1"/>
    </source>
</evidence>
<organism evidence="1">
    <name type="scientific">Candidatus Mycoplasma haematominutum 'Birmingham 1'</name>
    <dbReference type="NCBI Taxonomy" id="1116213"/>
    <lineage>
        <taxon>Bacteria</taxon>
        <taxon>Bacillati</taxon>
        <taxon>Mycoplasmatota</taxon>
        <taxon>Mollicutes</taxon>
        <taxon>Mycoplasmataceae</taxon>
        <taxon>Mycoplasma</taxon>
    </lineage>
</organism>